<protein>
    <recommendedName>
        <fullName evidence="15">Phenylalanine--tRNA ligase beta subunit</fullName>
        <ecNumber evidence="15">6.1.1.20</ecNumber>
    </recommendedName>
    <alternativeName>
        <fullName evidence="15">Phenylalanyl-tRNA synthetase beta subunit</fullName>
        <shortName evidence="15">PheRS</shortName>
    </alternativeName>
</protein>
<dbReference type="GO" id="GO:0004826">
    <property type="term" value="F:phenylalanine-tRNA ligase activity"/>
    <property type="evidence" value="ECO:0007669"/>
    <property type="project" value="UniProtKB-UniRule"/>
</dbReference>
<dbReference type="GO" id="GO:0005524">
    <property type="term" value="F:ATP binding"/>
    <property type="evidence" value="ECO:0007669"/>
    <property type="project" value="UniProtKB-UniRule"/>
</dbReference>
<dbReference type="GO" id="GO:0006432">
    <property type="term" value="P:phenylalanyl-tRNA aminoacylation"/>
    <property type="evidence" value="ECO:0007669"/>
    <property type="project" value="UniProtKB-UniRule"/>
</dbReference>
<proteinExistence type="inferred from homology"/>
<dbReference type="SUPFAM" id="SSF56037">
    <property type="entry name" value="PheT/TilS domain"/>
    <property type="match status" value="1"/>
</dbReference>
<dbReference type="InterPro" id="IPR033714">
    <property type="entry name" value="tRNA_bind_bactPheRS"/>
</dbReference>
<keyword evidence="8 15" id="KW-0547">Nucleotide-binding</keyword>
<dbReference type="GO" id="GO:0000287">
    <property type="term" value="F:magnesium ion binding"/>
    <property type="evidence" value="ECO:0007669"/>
    <property type="project" value="UniProtKB-UniRule"/>
</dbReference>
<dbReference type="SMART" id="SM00873">
    <property type="entry name" value="B3_4"/>
    <property type="match status" value="1"/>
</dbReference>
<dbReference type="InterPro" id="IPR005147">
    <property type="entry name" value="tRNA_synthase_B5-dom"/>
</dbReference>
<gene>
    <name evidence="15" type="primary">pheT</name>
    <name evidence="20" type="ORF">SAMN04489812_4284</name>
</gene>
<keyword evidence="12 15" id="KW-0648">Protein biosynthesis</keyword>
<dbReference type="PROSITE" id="PS51447">
    <property type="entry name" value="FDX_ACB"/>
    <property type="match status" value="1"/>
</dbReference>
<evidence type="ECO:0000256" key="16">
    <source>
        <dbReference type="PROSITE-ProRule" id="PRU00209"/>
    </source>
</evidence>
<dbReference type="InterPro" id="IPR041616">
    <property type="entry name" value="PheRS_beta_core"/>
</dbReference>
<dbReference type="Gene3D" id="2.40.50.140">
    <property type="entry name" value="Nucleic acid-binding proteins"/>
    <property type="match status" value="1"/>
</dbReference>
<evidence type="ECO:0000256" key="4">
    <source>
        <dbReference type="ARBA" id="ARBA00022490"/>
    </source>
</evidence>
<accession>A0A1H1XYB8</accession>
<dbReference type="RefSeq" id="WP_091527420.1">
    <property type="nucleotide sequence ID" value="NZ_LT629772.1"/>
</dbReference>
<dbReference type="Pfam" id="PF17759">
    <property type="entry name" value="tRNA_synthFbeta"/>
    <property type="match status" value="1"/>
</dbReference>
<dbReference type="PROSITE" id="PS51483">
    <property type="entry name" value="B5"/>
    <property type="match status" value="1"/>
</dbReference>
<dbReference type="SUPFAM" id="SSF46955">
    <property type="entry name" value="Putative DNA-binding domain"/>
    <property type="match status" value="1"/>
</dbReference>
<dbReference type="Proteomes" id="UP000199103">
    <property type="component" value="Chromosome I"/>
</dbReference>
<evidence type="ECO:0000256" key="12">
    <source>
        <dbReference type="ARBA" id="ARBA00022917"/>
    </source>
</evidence>
<evidence type="ECO:0000256" key="2">
    <source>
        <dbReference type="ARBA" id="ARBA00008653"/>
    </source>
</evidence>
<dbReference type="Gene3D" id="3.30.930.10">
    <property type="entry name" value="Bira Bifunctional Protein, Domain 2"/>
    <property type="match status" value="1"/>
</dbReference>
<name>A0A1H1XYB8_9ACTN</name>
<comment type="catalytic activity">
    <reaction evidence="14 15">
        <text>tRNA(Phe) + L-phenylalanine + ATP = L-phenylalanyl-tRNA(Phe) + AMP + diphosphate + H(+)</text>
        <dbReference type="Rhea" id="RHEA:19413"/>
        <dbReference type="Rhea" id="RHEA-COMP:9668"/>
        <dbReference type="Rhea" id="RHEA-COMP:9699"/>
        <dbReference type="ChEBI" id="CHEBI:15378"/>
        <dbReference type="ChEBI" id="CHEBI:30616"/>
        <dbReference type="ChEBI" id="CHEBI:33019"/>
        <dbReference type="ChEBI" id="CHEBI:58095"/>
        <dbReference type="ChEBI" id="CHEBI:78442"/>
        <dbReference type="ChEBI" id="CHEBI:78531"/>
        <dbReference type="ChEBI" id="CHEBI:456215"/>
        <dbReference type="EC" id="6.1.1.20"/>
    </reaction>
</comment>
<dbReference type="InterPro" id="IPR009061">
    <property type="entry name" value="DNA-bd_dom_put_sf"/>
</dbReference>
<feature type="binding site" evidence="15">
    <location>
        <position position="492"/>
    </location>
    <ligand>
        <name>Mg(2+)</name>
        <dbReference type="ChEBI" id="CHEBI:18420"/>
        <note>shared with alpha subunit</note>
    </ligand>
</feature>
<evidence type="ECO:0000256" key="10">
    <source>
        <dbReference type="ARBA" id="ARBA00022842"/>
    </source>
</evidence>
<dbReference type="FunFam" id="3.30.930.10:FF:000130">
    <property type="entry name" value="Phenylalanine--tRNA ligase beta subunit"/>
    <property type="match status" value="1"/>
</dbReference>
<dbReference type="InterPro" id="IPR045060">
    <property type="entry name" value="Phe-tRNA-ligase_IIc_bsu"/>
</dbReference>
<evidence type="ECO:0000313" key="20">
    <source>
        <dbReference type="EMBL" id="SDT13746.1"/>
    </source>
</evidence>
<dbReference type="PANTHER" id="PTHR10947:SF0">
    <property type="entry name" value="PHENYLALANINE--TRNA LIGASE BETA SUBUNIT"/>
    <property type="match status" value="1"/>
</dbReference>
<dbReference type="Gene3D" id="3.50.40.10">
    <property type="entry name" value="Phenylalanyl-trna Synthetase, Chain B, domain 3"/>
    <property type="match status" value="1"/>
</dbReference>
<reference evidence="20 21" key="1">
    <citation type="submission" date="2016-10" db="EMBL/GenBank/DDBJ databases">
        <authorList>
            <person name="de Groot N.N."/>
        </authorList>
    </citation>
    <scope>NUCLEOTIDE SEQUENCE [LARGE SCALE GENOMIC DNA]</scope>
    <source>
        <strain evidence="20 21">DSM 21800</strain>
    </source>
</reference>
<dbReference type="Pfam" id="PF01588">
    <property type="entry name" value="tRNA_bind"/>
    <property type="match status" value="1"/>
</dbReference>
<dbReference type="OrthoDB" id="9805455at2"/>
<dbReference type="GO" id="GO:0009328">
    <property type="term" value="C:phenylalanine-tRNA ligase complex"/>
    <property type="evidence" value="ECO:0007669"/>
    <property type="project" value="TreeGrafter"/>
</dbReference>
<evidence type="ECO:0000256" key="15">
    <source>
        <dbReference type="HAMAP-Rule" id="MF_00283"/>
    </source>
</evidence>
<dbReference type="InterPro" id="IPR012340">
    <property type="entry name" value="NA-bd_OB-fold"/>
</dbReference>
<keyword evidence="11 16" id="KW-0694">RNA-binding</keyword>
<dbReference type="EMBL" id="LT629772">
    <property type="protein sequence ID" value="SDT13746.1"/>
    <property type="molecule type" value="Genomic_DNA"/>
</dbReference>
<evidence type="ECO:0000256" key="14">
    <source>
        <dbReference type="ARBA" id="ARBA00049255"/>
    </source>
</evidence>
<dbReference type="Pfam" id="PF03483">
    <property type="entry name" value="B3_4"/>
    <property type="match status" value="1"/>
</dbReference>
<dbReference type="InterPro" id="IPR045864">
    <property type="entry name" value="aa-tRNA-synth_II/BPL/LPL"/>
</dbReference>
<dbReference type="InterPro" id="IPR005146">
    <property type="entry name" value="B3/B4_tRNA-bd"/>
</dbReference>
<keyword evidence="21" id="KW-1185">Reference proteome</keyword>
<keyword evidence="4 15" id="KW-0963">Cytoplasm</keyword>
<dbReference type="Pfam" id="PF03484">
    <property type="entry name" value="B5"/>
    <property type="match status" value="1"/>
</dbReference>
<sequence length="864" mass="91751">MRVPLSWLRSYAAVPETVTAQEISDALIRVGLEVETVDQTGADVTGPLVIGQVEEFQEEKHSNGKTVRWCRVDVGEHNAGGKPTDFSRPGRGIICGASNFAVGDLVVVALPGAVLPGGFEIASRKTYGHFSDGMICSARELGVGDDHAGIMVLTPDTQGPELVEGPGIIRHRPPAPLTVGADAAPAIYLRDDVLDIAVTPDRGYCWSVRGIAREAALALDVDFTDPVSKIPDLVEGSAVRSAGYPVTINSDGCSIFVALTITDLDPTAPSPRWMQRRLHQAGMRSISLAVDITNYVMLESGQPLHAYDAAKLSGPIVVRNAQPGEKLITLDDVTRDLDPADLLITDDRGPIGLAGVMGGADTEVDDRTDTVVIEAANFEAVGIARTSRRHKLISEASRRFERGADPAATYSAAHRAAQLLVALGHGRLSSEETVAGAVPAAPQVGIDDQLPARIMGAPIDHGTVVDHLQRVGVAVADDGERLTLTPPSWRPDLTDPYDFVEEVGRIYGYQRVEPVVPSPPPGRGLSRRQRLRRWIGSALADTGHVEVLTFPFMAPTVLDQLGVPTDDVRRRLLRLANPLSEEQAALRSTLLPELFAAVNRNTSRSIDDLALYEIGSVFLAPQGSGVAPRVGVEHRPTDDELAAMDAAIGDQPRMLGAVLTGHARPNGWTGRAEPVSWRHAVAVAEIAARAVGATIRIEQAEHAPWHPGRCAAVVVVGPDGTGTSIGYAGELHPTVIDDLRLPKNTVAVEVDLDALIAAAPEIGRVADISTHPVVKQDLALIVADSVPSAAVEQALRAGAGALLEEVRLFDIYTGDQLGDGRKSLAYALRFRAPDRTLTDAEVAEVRQAAVDAAAAATGAEQRVI</sequence>
<keyword evidence="7 15" id="KW-0479">Metal-binding</keyword>
<evidence type="ECO:0000259" key="17">
    <source>
        <dbReference type="PROSITE" id="PS50886"/>
    </source>
</evidence>
<dbReference type="AlphaFoldDB" id="A0A1H1XYB8"/>
<keyword evidence="6 15" id="KW-0436">Ligase</keyword>
<feature type="binding site" evidence="15">
    <location>
        <position position="501"/>
    </location>
    <ligand>
        <name>Mg(2+)</name>
        <dbReference type="ChEBI" id="CHEBI:18420"/>
        <note>shared with alpha subunit</note>
    </ligand>
</feature>
<dbReference type="SUPFAM" id="SSF50249">
    <property type="entry name" value="Nucleic acid-binding proteins"/>
    <property type="match status" value="1"/>
</dbReference>
<dbReference type="InterPro" id="IPR005121">
    <property type="entry name" value="Fdx_antiC-bd"/>
</dbReference>
<keyword evidence="9 15" id="KW-0067">ATP-binding</keyword>
<dbReference type="SMART" id="SM00896">
    <property type="entry name" value="FDX-ACB"/>
    <property type="match status" value="1"/>
</dbReference>
<dbReference type="InterPro" id="IPR036690">
    <property type="entry name" value="Fdx_antiC-bd_sf"/>
</dbReference>
<dbReference type="NCBIfam" id="TIGR00472">
    <property type="entry name" value="pheT_bact"/>
    <property type="match status" value="1"/>
</dbReference>
<dbReference type="PROSITE" id="PS50886">
    <property type="entry name" value="TRBD"/>
    <property type="match status" value="1"/>
</dbReference>
<evidence type="ECO:0000256" key="11">
    <source>
        <dbReference type="ARBA" id="ARBA00022884"/>
    </source>
</evidence>
<comment type="similarity">
    <text evidence="2 15">Belongs to the phenylalanyl-tRNA synthetase beta subunit family. Type 1 subfamily.</text>
</comment>
<evidence type="ECO:0000256" key="7">
    <source>
        <dbReference type="ARBA" id="ARBA00022723"/>
    </source>
</evidence>
<comment type="subcellular location">
    <subcellularLocation>
        <location evidence="1 15">Cytoplasm</location>
    </subcellularLocation>
</comment>
<dbReference type="GO" id="GO:0000049">
    <property type="term" value="F:tRNA binding"/>
    <property type="evidence" value="ECO:0007669"/>
    <property type="project" value="UniProtKB-UniRule"/>
</dbReference>
<dbReference type="STRING" id="630515.SAMN04489812_4284"/>
<dbReference type="InterPro" id="IPR002547">
    <property type="entry name" value="tRNA-bd_dom"/>
</dbReference>
<dbReference type="CDD" id="cd02796">
    <property type="entry name" value="tRNA_bind_bactPheRS"/>
    <property type="match status" value="1"/>
</dbReference>
<dbReference type="SUPFAM" id="SSF54991">
    <property type="entry name" value="Anticodon-binding domain of PheRS"/>
    <property type="match status" value="1"/>
</dbReference>
<dbReference type="Gene3D" id="3.30.56.10">
    <property type="match status" value="3"/>
</dbReference>
<dbReference type="InterPro" id="IPR004532">
    <property type="entry name" value="Phe-tRNA-ligase_IIc_bsu_bact"/>
</dbReference>
<keyword evidence="10 15" id="KW-0460">Magnesium</keyword>
<evidence type="ECO:0000256" key="1">
    <source>
        <dbReference type="ARBA" id="ARBA00004496"/>
    </source>
</evidence>
<evidence type="ECO:0000256" key="8">
    <source>
        <dbReference type="ARBA" id="ARBA00022741"/>
    </source>
</evidence>
<evidence type="ECO:0000259" key="18">
    <source>
        <dbReference type="PROSITE" id="PS51447"/>
    </source>
</evidence>
<dbReference type="EC" id="6.1.1.20" evidence="15"/>
<evidence type="ECO:0000256" key="6">
    <source>
        <dbReference type="ARBA" id="ARBA00022598"/>
    </source>
</evidence>
<evidence type="ECO:0000313" key="21">
    <source>
        <dbReference type="Proteomes" id="UP000199103"/>
    </source>
</evidence>
<dbReference type="CDD" id="cd00769">
    <property type="entry name" value="PheRS_beta_core"/>
    <property type="match status" value="1"/>
</dbReference>
<keyword evidence="13 15" id="KW-0030">Aminoacyl-tRNA synthetase</keyword>
<dbReference type="PANTHER" id="PTHR10947">
    <property type="entry name" value="PHENYLALANYL-TRNA SYNTHETASE BETA CHAIN AND LEUCINE-RICH REPEAT-CONTAINING PROTEIN 47"/>
    <property type="match status" value="1"/>
</dbReference>
<evidence type="ECO:0000256" key="5">
    <source>
        <dbReference type="ARBA" id="ARBA00022555"/>
    </source>
</evidence>
<feature type="domain" description="TRNA-binding" evidence="17">
    <location>
        <begin position="42"/>
        <end position="163"/>
    </location>
</feature>
<feature type="domain" description="FDX-ACB" evidence="18">
    <location>
        <begin position="769"/>
        <end position="862"/>
    </location>
</feature>
<keyword evidence="5 16" id="KW-0820">tRNA-binding</keyword>
<dbReference type="HAMAP" id="MF_00283">
    <property type="entry name" value="Phe_tRNA_synth_beta1"/>
    <property type="match status" value="1"/>
</dbReference>
<feature type="binding site" evidence="15">
    <location>
        <position position="498"/>
    </location>
    <ligand>
        <name>Mg(2+)</name>
        <dbReference type="ChEBI" id="CHEBI:18420"/>
        <note>shared with alpha subunit</note>
    </ligand>
</feature>
<dbReference type="Gene3D" id="3.30.70.380">
    <property type="entry name" value="Ferrodoxin-fold anticodon-binding domain"/>
    <property type="match status" value="1"/>
</dbReference>
<dbReference type="SUPFAM" id="SSF55681">
    <property type="entry name" value="Class II aaRS and biotin synthetases"/>
    <property type="match status" value="1"/>
</dbReference>
<organism evidence="20 21">
    <name type="scientific">Microlunatus soli</name>
    <dbReference type="NCBI Taxonomy" id="630515"/>
    <lineage>
        <taxon>Bacteria</taxon>
        <taxon>Bacillati</taxon>
        <taxon>Actinomycetota</taxon>
        <taxon>Actinomycetes</taxon>
        <taxon>Propionibacteriales</taxon>
        <taxon>Propionibacteriaceae</taxon>
        <taxon>Microlunatus</taxon>
    </lineage>
</organism>
<feature type="domain" description="B5" evidence="19">
    <location>
        <begin position="439"/>
        <end position="514"/>
    </location>
</feature>
<dbReference type="Pfam" id="PF03147">
    <property type="entry name" value="FDX-ACB"/>
    <property type="match status" value="1"/>
</dbReference>
<comment type="cofactor">
    <cofactor evidence="15">
        <name>Mg(2+)</name>
        <dbReference type="ChEBI" id="CHEBI:18420"/>
    </cofactor>
    <text evidence="15">Binds 2 magnesium ions per tetramer.</text>
</comment>
<dbReference type="InterPro" id="IPR020825">
    <property type="entry name" value="Phe-tRNA_synthase-like_B3/B4"/>
</dbReference>
<dbReference type="FunFam" id="3.30.70.380:FF:000001">
    <property type="entry name" value="Phenylalanine--tRNA ligase beta subunit"/>
    <property type="match status" value="1"/>
</dbReference>
<dbReference type="SMART" id="SM00874">
    <property type="entry name" value="B5"/>
    <property type="match status" value="1"/>
</dbReference>
<feature type="binding site" evidence="15">
    <location>
        <position position="502"/>
    </location>
    <ligand>
        <name>Mg(2+)</name>
        <dbReference type="ChEBI" id="CHEBI:18420"/>
        <note>shared with alpha subunit</note>
    </ligand>
</feature>
<comment type="subunit">
    <text evidence="3 15">Tetramer of two alpha and two beta subunits.</text>
</comment>
<evidence type="ECO:0000256" key="13">
    <source>
        <dbReference type="ARBA" id="ARBA00023146"/>
    </source>
</evidence>
<evidence type="ECO:0000256" key="9">
    <source>
        <dbReference type="ARBA" id="ARBA00022840"/>
    </source>
</evidence>
<evidence type="ECO:0000256" key="3">
    <source>
        <dbReference type="ARBA" id="ARBA00011209"/>
    </source>
</evidence>
<evidence type="ECO:0000259" key="19">
    <source>
        <dbReference type="PROSITE" id="PS51483"/>
    </source>
</evidence>